<keyword evidence="3" id="KW-1185">Reference proteome</keyword>
<organism evidence="2 3">
    <name type="scientific">Natronolimnobius baerhuensis</name>
    <dbReference type="NCBI Taxonomy" id="253108"/>
    <lineage>
        <taxon>Archaea</taxon>
        <taxon>Methanobacteriati</taxon>
        <taxon>Methanobacteriota</taxon>
        <taxon>Stenosarchaea group</taxon>
        <taxon>Halobacteria</taxon>
        <taxon>Halobacteriales</taxon>
        <taxon>Natrialbaceae</taxon>
        <taxon>Natronolimnobius</taxon>
    </lineage>
</organism>
<name>A0A202E755_9EURY</name>
<dbReference type="OrthoDB" id="204671at2157"/>
<feature type="transmembrane region" description="Helical" evidence="1">
    <location>
        <begin position="55"/>
        <end position="71"/>
    </location>
</feature>
<dbReference type="Proteomes" id="UP000196084">
    <property type="component" value="Unassembled WGS sequence"/>
</dbReference>
<reference evidence="2 3" key="1">
    <citation type="submission" date="2017-02" db="EMBL/GenBank/DDBJ databases">
        <title>Natronthermophilus aegyptiacus gen. nov.,sp. nov., an aerobic, extremely halophilic alkalithermophilic archaeon isolated from the athalassohaline Wadi An Natrun, Egypt.</title>
        <authorList>
            <person name="Zhao B."/>
        </authorList>
    </citation>
    <scope>NUCLEOTIDE SEQUENCE [LARGE SCALE GENOMIC DNA]</scope>
    <source>
        <strain evidence="2 3">CGMCC 1.3597</strain>
    </source>
</reference>
<evidence type="ECO:0000256" key="1">
    <source>
        <dbReference type="SAM" id="Phobius"/>
    </source>
</evidence>
<proteinExistence type="predicted"/>
<evidence type="ECO:0000313" key="3">
    <source>
        <dbReference type="Proteomes" id="UP000196084"/>
    </source>
</evidence>
<keyword evidence="1" id="KW-0472">Membrane</keyword>
<dbReference type="EMBL" id="MWPH01000003">
    <property type="protein sequence ID" value="OVE83770.1"/>
    <property type="molecule type" value="Genomic_DNA"/>
</dbReference>
<accession>A0A202E755</accession>
<keyword evidence="1" id="KW-0812">Transmembrane</keyword>
<evidence type="ECO:0000313" key="2">
    <source>
        <dbReference type="EMBL" id="OVE83770.1"/>
    </source>
</evidence>
<dbReference type="AlphaFoldDB" id="A0A202E755"/>
<protein>
    <recommendedName>
        <fullName evidence="4">Metal-dependent hydrolase</fullName>
    </recommendedName>
</protein>
<gene>
    <name evidence="2" type="ORF">B2G88_15225</name>
</gene>
<dbReference type="RefSeq" id="WP_087715232.1">
    <property type="nucleotide sequence ID" value="NZ_MWPH01000003.1"/>
</dbReference>
<comment type="caution">
    <text evidence="2">The sequence shown here is derived from an EMBL/GenBank/DDBJ whole genome shotgun (WGS) entry which is preliminary data.</text>
</comment>
<feature type="transmembrane region" description="Helical" evidence="1">
    <location>
        <begin position="136"/>
        <end position="164"/>
    </location>
</feature>
<sequence>MMATTHAFVGLSLAVGVALVAPEFAAVVAIAGLLGGLFPDFDLPAGHRRTLHFPVYYWVLAIPATAVALVAPTQWSLAFAVFVLAAALHSVTDAVGGGLETRPWEGTTDRAVYSHFHGRWIAPRQWVGYDGSPGDLALAALLALPALFVFDGVVQSIIVAMLVISIAYTTLRKALVDAGGRLLKRAPPALVATVPEWVRSDDSDNVPRTERSRRD</sequence>
<keyword evidence="1" id="KW-1133">Transmembrane helix</keyword>
<evidence type="ECO:0008006" key="4">
    <source>
        <dbReference type="Google" id="ProtNLM"/>
    </source>
</evidence>
<feature type="transmembrane region" description="Helical" evidence="1">
    <location>
        <begin position="78"/>
        <end position="99"/>
    </location>
</feature>